<evidence type="ECO:0000313" key="2">
    <source>
        <dbReference type="Proteomes" id="UP000607653"/>
    </source>
</evidence>
<sequence>MRKNVCDGSTAYGLVKWWKIFTPEQSSGINRFVIKETILKPQFFCRVARLAAIGLKKKALRQIPVAVYGSVIRYHLAEMQPWVPCQVHRHMAGVTLVVPYLPAFIAGPPNI</sequence>
<dbReference type="Proteomes" id="UP000607653">
    <property type="component" value="Unassembled WGS sequence"/>
</dbReference>
<proteinExistence type="predicted"/>
<organism evidence="1 2">
    <name type="scientific">Nelumbo nucifera</name>
    <name type="common">Sacred lotus</name>
    <dbReference type="NCBI Taxonomy" id="4432"/>
    <lineage>
        <taxon>Eukaryota</taxon>
        <taxon>Viridiplantae</taxon>
        <taxon>Streptophyta</taxon>
        <taxon>Embryophyta</taxon>
        <taxon>Tracheophyta</taxon>
        <taxon>Spermatophyta</taxon>
        <taxon>Magnoliopsida</taxon>
        <taxon>Proteales</taxon>
        <taxon>Nelumbonaceae</taxon>
        <taxon>Nelumbo</taxon>
    </lineage>
</organism>
<reference evidence="1 2" key="1">
    <citation type="journal article" date="2020" name="Mol. Biol. Evol.">
        <title>Distinct Expression and Methylation Patterns for Genes with Different Fates following a Single Whole-Genome Duplication in Flowering Plants.</title>
        <authorList>
            <person name="Shi T."/>
            <person name="Rahmani R.S."/>
            <person name="Gugger P.F."/>
            <person name="Wang M."/>
            <person name="Li H."/>
            <person name="Zhang Y."/>
            <person name="Li Z."/>
            <person name="Wang Q."/>
            <person name="Van de Peer Y."/>
            <person name="Marchal K."/>
            <person name="Chen J."/>
        </authorList>
    </citation>
    <scope>NUCLEOTIDE SEQUENCE [LARGE SCALE GENOMIC DNA]</scope>
    <source>
        <tissue evidence="1">Leaf</tissue>
    </source>
</reference>
<protein>
    <submittedName>
        <fullName evidence="1">Uncharacterized protein</fullName>
    </submittedName>
</protein>
<comment type="caution">
    <text evidence="1">The sequence shown here is derived from an EMBL/GenBank/DDBJ whole genome shotgun (WGS) entry which is preliminary data.</text>
</comment>
<evidence type="ECO:0000313" key="1">
    <source>
        <dbReference type="EMBL" id="DAD36382.1"/>
    </source>
</evidence>
<dbReference type="AlphaFoldDB" id="A0A822YUM5"/>
<dbReference type="EMBL" id="DUZY01000004">
    <property type="protein sequence ID" value="DAD36382.1"/>
    <property type="molecule type" value="Genomic_DNA"/>
</dbReference>
<keyword evidence="2" id="KW-1185">Reference proteome</keyword>
<accession>A0A822YUM5</accession>
<name>A0A822YUM5_NELNU</name>
<gene>
    <name evidence="1" type="ORF">HUJ06_007023</name>
</gene>